<protein>
    <submittedName>
        <fullName evidence="2">Glycosyl transferase family 2</fullName>
    </submittedName>
</protein>
<sequence>MIQIHPFIKIFEKTSDLTSQVTVCISLYNYRNYILETLDSVYNQTLDLLDLIVVDDCSKDDSLTVTLSWLEKNSQRFNKAQLVQHQTNNGLAYSRNTAIGLAQTPYVFILDADNLLYPRCIMQGLEALESSKAAFAYSIIEKFGAMEKIIGNQSWSKEQLAYGNYIDAMALIKKTSLEAVDGYSHIQYGWEDYDLWCKFAEKNFYGILVPEILVRYRVHPESMTKTTTQQKIESISKELKKRHPWLKTYINSI</sequence>
<dbReference type="CAZy" id="GT2">
    <property type="family name" value="Glycosyltransferase Family 2"/>
</dbReference>
<accession>B7K7D0</accession>
<dbReference type="PANTHER" id="PTHR22916">
    <property type="entry name" value="GLYCOSYLTRANSFERASE"/>
    <property type="match status" value="1"/>
</dbReference>
<dbReference type="InterPro" id="IPR001173">
    <property type="entry name" value="Glyco_trans_2-like"/>
</dbReference>
<name>B7K7D0_GLOC7</name>
<dbReference type="AlphaFoldDB" id="B7K7D0"/>
<gene>
    <name evidence="2" type="ordered locus">PCC7424_1251</name>
</gene>
<dbReference type="RefSeq" id="WP_012598644.1">
    <property type="nucleotide sequence ID" value="NC_011729.1"/>
</dbReference>
<dbReference type="SUPFAM" id="SSF53448">
    <property type="entry name" value="Nucleotide-diphospho-sugar transferases"/>
    <property type="match status" value="1"/>
</dbReference>
<dbReference type="EMBL" id="CP001291">
    <property type="protein sequence ID" value="ACK69698.1"/>
    <property type="molecule type" value="Genomic_DNA"/>
</dbReference>
<reference evidence="3" key="1">
    <citation type="journal article" date="2011" name="MBio">
        <title>Novel metabolic attributes of the genus Cyanothece, comprising a group of unicellular nitrogen-fixing Cyanobacteria.</title>
        <authorList>
            <person name="Bandyopadhyay A."/>
            <person name="Elvitigala T."/>
            <person name="Welsh E."/>
            <person name="Stockel J."/>
            <person name="Liberton M."/>
            <person name="Min H."/>
            <person name="Sherman L.A."/>
            <person name="Pakrasi H.B."/>
        </authorList>
    </citation>
    <scope>NUCLEOTIDE SEQUENCE [LARGE SCALE GENOMIC DNA]</scope>
    <source>
        <strain evidence="3">PCC 7424</strain>
    </source>
</reference>
<feature type="domain" description="Glycosyltransferase 2-like" evidence="1">
    <location>
        <begin position="22"/>
        <end position="156"/>
    </location>
</feature>
<dbReference type="PANTHER" id="PTHR22916:SF3">
    <property type="entry name" value="UDP-GLCNAC:BETAGAL BETA-1,3-N-ACETYLGLUCOSAMINYLTRANSFERASE-LIKE PROTEIN 1"/>
    <property type="match status" value="1"/>
</dbReference>
<dbReference type="eggNOG" id="COG1215">
    <property type="taxonomic scope" value="Bacteria"/>
</dbReference>
<keyword evidence="2" id="KW-0808">Transferase</keyword>
<keyword evidence="3" id="KW-1185">Reference proteome</keyword>
<proteinExistence type="predicted"/>
<dbReference type="KEGG" id="cyc:PCC7424_1251"/>
<evidence type="ECO:0000259" key="1">
    <source>
        <dbReference type="Pfam" id="PF00535"/>
    </source>
</evidence>
<dbReference type="Proteomes" id="UP000002384">
    <property type="component" value="Chromosome"/>
</dbReference>
<evidence type="ECO:0000313" key="2">
    <source>
        <dbReference type="EMBL" id="ACK69698.1"/>
    </source>
</evidence>
<dbReference type="Gene3D" id="3.90.550.10">
    <property type="entry name" value="Spore Coat Polysaccharide Biosynthesis Protein SpsA, Chain A"/>
    <property type="match status" value="1"/>
</dbReference>
<dbReference type="OrthoDB" id="549701at2"/>
<dbReference type="CDD" id="cd00761">
    <property type="entry name" value="Glyco_tranf_GTA_type"/>
    <property type="match status" value="1"/>
</dbReference>
<dbReference type="GO" id="GO:0016758">
    <property type="term" value="F:hexosyltransferase activity"/>
    <property type="evidence" value="ECO:0007669"/>
    <property type="project" value="UniProtKB-ARBA"/>
</dbReference>
<dbReference type="InterPro" id="IPR029044">
    <property type="entry name" value="Nucleotide-diphossugar_trans"/>
</dbReference>
<dbReference type="HOGENOM" id="CLU_025996_0_7_3"/>
<dbReference type="Pfam" id="PF00535">
    <property type="entry name" value="Glycos_transf_2"/>
    <property type="match status" value="1"/>
</dbReference>
<organism evidence="2 3">
    <name type="scientific">Gloeothece citriformis (strain PCC 7424)</name>
    <name type="common">Cyanothece sp. (strain PCC 7424)</name>
    <dbReference type="NCBI Taxonomy" id="65393"/>
    <lineage>
        <taxon>Bacteria</taxon>
        <taxon>Bacillati</taxon>
        <taxon>Cyanobacteriota</taxon>
        <taxon>Cyanophyceae</taxon>
        <taxon>Oscillatoriophycideae</taxon>
        <taxon>Chroococcales</taxon>
        <taxon>Aphanothecaceae</taxon>
        <taxon>Gloeothece</taxon>
        <taxon>Gloeothece citriformis</taxon>
    </lineage>
</organism>
<dbReference type="STRING" id="65393.PCC7424_1251"/>
<evidence type="ECO:0000313" key="3">
    <source>
        <dbReference type="Proteomes" id="UP000002384"/>
    </source>
</evidence>